<comment type="similarity">
    <text evidence="2">Belongs to the PBP/GOBP family.</text>
</comment>
<protein>
    <recommendedName>
        <fullName evidence="6">OBP47-like domain-containing protein</fullName>
    </recommendedName>
</protein>
<evidence type="ECO:0000256" key="2">
    <source>
        <dbReference type="ARBA" id="ARBA00008098"/>
    </source>
</evidence>
<feature type="signal peptide" evidence="5">
    <location>
        <begin position="1"/>
        <end position="19"/>
    </location>
</feature>
<evidence type="ECO:0000313" key="8">
    <source>
        <dbReference type="Proteomes" id="UP001107558"/>
    </source>
</evidence>
<keyword evidence="4" id="KW-0964">Secreted</keyword>
<comment type="caution">
    <text evidence="7">The sequence shown here is derived from an EMBL/GenBank/DDBJ whole genome shotgun (WGS) entry which is preliminary data.</text>
</comment>
<dbReference type="GO" id="GO:0005576">
    <property type="term" value="C:extracellular region"/>
    <property type="evidence" value="ECO:0007669"/>
    <property type="project" value="UniProtKB-SubCell"/>
</dbReference>
<evidence type="ECO:0000256" key="4">
    <source>
        <dbReference type="ARBA" id="ARBA00022525"/>
    </source>
</evidence>
<sequence length="198" mass="22823">MKRLIFWFFTFLYLTNSSANKTREYSSTICDNPPSVNVDPEKCCDFPEIFDESIMSECEKQANGSPAAVGDLFSDSCVIECMFNKSINSKLQRETMKTLAVNNTKNYDDGFWNKSLITKAIDVCFNEVTDDDMNEIVENIRKEIGSNTNDNKMCSPKTSLILDCFYRELFKVCPEQKFSYELSECNVLKNYTNTCDDW</sequence>
<evidence type="ECO:0000256" key="5">
    <source>
        <dbReference type="SAM" id="SignalP"/>
    </source>
</evidence>
<keyword evidence="5" id="KW-0732">Signal</keyword>
<name>A0A9J6CA93_POLVA</name>
<accession>A0A9J6CA93</accession>
<dbReference type="InterPro" id="IPR054577">
    <property type="entry name" value="OBP47-like_dom"/>
</dbReference>
<comment type="subcellular location">
    <subcellularLocation>
        <location evidence="1">Secreted</location>
    </subcellularLocation>
</comment>
<evidence type="ECO:0000313" key="7">
    <source>
        <dbReference type="EMBL" id="KAG5679057.1"/>
    </source>
</evidence>
<dbReference type="EMBL" id="JADBJN010000002">
    <property type="protein sequence ID" value="KAG5679057.1"/>
    <property type="molecule type" value="Genomic_DNA"/>
</dbReference>
<evidence type="ECO:0000259" key="6">
    <source>
        <dbReference type="Pfam" id="PF22651"/>
    </source>
</evidence>
<dbReference type="InterPro" id="IPR052295">
    <property type="entry name" value="Odorant-binding_protein"/>
</dbReference>
<gene>
    <name evidence="7" type="ORF">PVAND_008654</name>
</gene>
<feature type="chain" id="PRO_5039925442" description="OBP47-like domain-containing protein" evidence="5">
    <location>
        <begin position="20"/>
        <end position="198"/>
    </location>
</feature>
<feature type="domain" description="OBP47-like" evidence="6">
    <location>
        <begin position="47"/>
        <end position="191"/>
    </location>
</feature>
<evidence type="ECO:0000256" key="3">
    <source>
        <dbReference type="ARBA" id="ARBA00022448"/>
    </source>
</evidence>
<keyword evidence="8" id="KW-1185">Reference proteome</keyword>
<keyword evidence="3" id="KW-0813">Transport</keyword>
<reference evidence="7" key="1">
    <citation type="submission" date="2021-03" db="EMBL/GenBank/DDBJ databases">
        <title>Chromosome level genome of the anhydrobiotic midge Polypedilum vanderplanki.</title>
        <authorList>
            <person name="Yoshida Y."/>
            <person name="Kikawada T."/>
            <person name="Gusev O."/>
        </authorList>
    </citation>
    <scope>NUCLEOTIDE SEQUENCE</scope>
    <source>
        <strain evidence="7">NIAS01</strain>
        <tissue evidence="7">Whole body or cell culture</tissue>
    </source>
</reference>
<proteinExistence type="inferred from homology"/>
<evidence type="ECO:0000256" key="1">
    <source>
        <dbReference type="ARBA" id="ARBA00004613"/>
    </source>
</evidence>
<dbReference type="AlphaFoldDB" id="A0A9J6CA93"/>
<dbReference type="Proteomes" id="UP001107558">
    <property type="component" value="Chromosome 2"/>
</dbReference>
<dbReference type="PANTHER" id="PTHR21066:SF15">
    <property type="entry name" value="GH25962P-RELATED"/>
    <property type="match status" value="1"/>
</dbReference>
<dbReference type="OrthoDB" id="7730192at2759"/>
<organism evidence="7 8">
    <name type="scientific">Polypedilum vanderplanki</name>
    <name type="common">Sleeping chironomid midge</name>
    <dbReference type="NCBI Taxonomy" id="319348"/>
    <lineage>
        <taxon>Eukaryota</taxon>
        <taxon>Metazoa</taxon>
        <taxon>Ecdysozoa</taxon>
        <taxon>Arthropoda</taxon>
        <taxon>Hexapoda</taxon>
        <taxon>Insecta</taxon>
        <taxon>Pterygota</taxon>
        <taxon>Neoptera</taxon>
        <taxon>Endopterygota</taxon>
        <taxon>Diptera</taxon>
        <taxon>Nematocera</taxon>
        <taxon>Chironomoidea</taxon>
        <taxon>Chironomidae</taxon>
        <taxon>Chironominae</taxon>
        <taxon>Polypedilum</taxon>
        <taxon>Polypedilum</taxon>
    </lineage>
</organism>
<dbReference type="Gene3D" id="1.10.238.270">
    <property type="match status" value="1"/>
</dbReference>
<dbReference type="Pfam" id="PF22651">
    <property type="entry name" value="OBP47_like"/>
    <property type="match status" value="1"/>
</dbReference>
<dbReference type="PANTHER" id="PTHR21066">
    <property type="entry name" value="ODORANT-BINDING PROTEIN 59A-RELATED"/>
    <property type="match status" value="1"/>
</dbReference>